<sequence length="118" mass="13778">MIYTPTPISRHSQEYRGFTLVFLQKTVAQPITCYHLWLGDQSFGKVDTLAQATDYIDQLHQTKKIERNDNNELFNRTTDINHDYSRCDGLRCHAYYDGNPYIPKETRKINRLAAISHA</sequence>
<dbReference type="EMBL" id="CP021659">
    <property type="protein sequence ID" value="AWK13491.1"/>
    <property type="molecule type" value="Genomic_DNA"/>
</dbReference>
<dbReference type="RefSeq" id="WP_119797056.1">
    <property type="nucleotide sequence ID" value="NZ_CP021659.1"/>
</dbReference>
<evidence type="ECO:0000313" key="1">
    <source>
        <dbReference type="EMBL" id="AWK13491.1"/>
    </source>
</evidence>
<reference evidence="1 2" key="1">
    <citation type="submission" date="2017-05" db="EMBL/GenBank/DDBJ databases">
        <title>Genome sequence of Candidatus Fukatsuia symbiotica and Candidatus Hamiltonella defensa from Acyrthosiphon pisum strain 5D.</title>
        <authorList>
            <person name="Patel V.A."/>
            <person name="Chevignon G."/>
            <person name="Russell J.A."/>
            <person name="Oliver K.M."/>
        </authorList>
    </citation>
    <scope>NUCLEOTIDE SEQUENCE [LARGE SCALE GENOMIC DNA]</scope>
    <source>
        <strain evidence="1 2">5D</strain>
    </source>
</reference>
<accession>A0A2U8I304</accession>
<name>A0A2U8I304_9GAMM</name>
<protein>
    <submittedName>
        <fullName evidence="1">Uncharacterized protein</fullName>
    </submittedName>
</protein>
<organism evidence="1 2">
    <name type="scientific">Candidatus Fukatsuia symbiotica</name>
    <dbReference type="NCBI Taxonomy" id="1878942"/>
    <lineage>
        <taxon>Bacteria</taxon>
        <taxon>Pseudomonadati</taxon>
        <taxon>Pseudomonadota</taxon>
        <taxon>Gammaproteobacteria</taxon>
        <taxon>Enterobacterales</taxon>
        <taxon>Yersiniaceae</taxon>
        <taxon>Candidatus Fukatsuia</taxon>
    </lineage>
</organism>
<dbReference type="KEGG" id="fsm:CCS41_01625"/>
<dbReference type="OrthoDB" id="6456926at2"/>
<dbReference type="Proteomes" id="UP000261875">
    <property type="component" value="Chromosome"/>
</dbReference>
<dbReference type="AlphaFoldDB" id="A0A2U8I304"/>
<proteinExistence type="predicted"/>
<gene>
    <name evidence="1" type="ORF">CCS41_01625</name>
</gene>
<keyword evidence="2" id="KW-1185">Reference proteome</keyword>
<evidence type="ECO:0000313" key="2">
    <source>
        <dbReference type="Proteomes" id="UP000261875"/>
    </source>
</evidence>